<sequence length="186" mass="19726">MLAELQKCLSDMDPAAAHVRVQHPFVVLCHVLSWRDAVERYRAALEDTAWARAAALAELLAAGEVLCARAVACLIVAGARAVQQAVARAVAEPDATRRERVRPELAELFAFLRDTEGVLSAAVARHVARVVLETSLPPFVSAVLDGSGAAEGPSAEALQHAARMIEQCVGAGVAGQCSLMNLIKRL</sequence>
<evidence type="ECO:0000313" key="1">
    <source>
        <dbReference type="EMBL" id="EPY18153.1"/>
    </source>
</evidence>
<dbReference type="AlphaFoldDB" id="S9TP30"/>
<evidence type="ECO:0000313" key="2">
    <source>
        <dbReference type="Proteomes" id="UP000015354"/>
    </source>
</evidence>
<gene>
    <name evidence="1" type="ORF">STCU_10153</name>
</gene>
<protein>
    <submittedName>
        <fullName evidence="1">Uncharacterized protein</fullName>
    </submittedName>
</protein>
<keyword evidence="2" id="KW-1185">Reference proteome</keyword>
<organism evidence="1 2">
    <name type="scientific">Strigomonas culicis</name>
    <dbReference type="NCBI Taxonomy" id="28005"/>
    <lineage>
        <taxon>Eukaryota</taxon>
        <taxon>Discoba</taxon>
        <taxon>Euglenozoa</taxon>
        <taxon>Kinetoplastea</taxon>
        <taxon>Metakinetoplastina</taxon>
        <taxon>Trypanosomatida</taxon>
        <taxon>Trypanosomatidae</taxon>
        <taxon>Strigomonadinae</taxon>
        <taxon>Strigomonas</taxon>
    </lineage>
</organism>
<dbReference type="Proteomes" id="UP000015354">
    <property type="component" value="Unassembled WGS sequence"/>
</dbReference>
<accession>S9TP30</accession>
<reference evidence="1 2" key="1">
    <citation type="journal article" date="2013" name="PLoS ONE">
        <title>Predicting the Proteins of Angomonas deanei, Strigomonas culicis and Their Respective Endosymbionts Reveals New Aspects of the Trypanosomatidae Family.</title>
        <authorList>
            <person name="Motta M.C."/>
            <person name="Martins A.C."/>
            <person name="de Souza S.S."/>
            <person name="Catta-Preta C.M."/>
            <person name="Silva R."/>
            <person name="Klein C.C."/>
            <person name="de Almeida L.G."/>
            <person name="de Lima Cunha O."/>
            <person name="Ciapina L.P."/>
            <person name="Brocchi M."/>
            <person name="Colabardini A.C."/>
            <person name="de Araujo Lima B."/>
            <person name="Machado C.R."/>
            <person name="de Almeida Soares C.M."/>
            <person name="Probst C.M."/>
            <person name="de Menezes C.B."/>
            <person name="Thompson C.E."/>
            <person name="Bartholomeu D.C."/>
            <person name="Gradia D.F."/>
            <person name="Pavoni D.P."/>
            <person name="Grisard E.C."/>
            <person name="Fantinatti-Garboggini F."/>
            <person name="Marchini F.K."/>
            <person name="Rodrigues-Luiz G.F."/>
            <person name="Wagner G."/>
            <person name="Goldman G.H."/>
            <person name="Fietto J.L."/>
            <person name="Elias M.C."/>
            <person name="Goldman M.H."/>
            <person name="Sagot M.F."/>
            <person name="Pereira M."/>
            <person name="Stoco P.H."/>
            <person name="de Mendonca-Neto R.P."/>
            <person name="Teixeira S.M."/>
            <person name="Maciel T.E."/>
            <person name="de Oliveira Mendes T.A."/>
            <person name="Urmenyi T.P."/>
            <person name="de Souza W."/>
            <person name="Schenkman S."/>
            <person name="de Vasconcelos A.T."/>
        </authorList>
    </citation>
    <scope>NUCLEOTIDE SEQUENCE [LARGE SCALE GENOMIC DNA]</scope>
</reference>
<proteinExistence type="predicted"/>
<comment type="caution">
    <text evidence="1">The sequence shown here is derived from an EMBL/GenBank/DDBJ whole genome shotgun (WGS) entry which is preliminary data.</text>
</comment>
<dbReference type="EMBL" id="ATMH01010072">
    <property type="protein sequence ID" value="EPY18153.1"/>
    <property type="molecule type" value="Genomic_DNA"/>
</dbReference>
<name>S9TP30_9TRYP</name>